<dbReference type="AlphaFoldDB" id="A0A2T0S8Q7"/>
<dbReference type="EMBL" id="PVTE01000025">
    <property type="protein sequence ID" value="PRY29808.1"/>
    <property type="molecule type" value="Genomic_DNA"/>
</dbReference>
<protein>
    <submittedName>
        <fullName evidence="2">Uncharacterized protein</fullName>
    </submittedName>
</protein>
<evidence type="ECO:0000313" key="3">
    <source>
        <dbReference type="Proteomes" id="UP000238375"/>
    </source>
</evidence>
<keyword evidence="1" id="KW-0472">Membrane</keyword>
<organism evidence="2 3">
    <name type="scientific">Spirosoma oryzae</name>
    <dbReference type="NCBI Taxonomy" id="1469603"/>
    <lineage>
        <taxon>Bacteria</taxon>
        <taxon>Pseudomonadati</taxon>
        <taxon>Bacteroidota</taxon>
        <taxon>Cytophagia</taxon>
        <taxon>Cytophagales</taxon>
        <taxon>Cytophagaceae</taxon>
        <taxon>Spirosoma</taxon>
    </lineage>
</organism>
<dbReference type="RefSeq" id="WP_106140087.1">
    <property type="nucleotide sequence ID" value="NZ_PVTE01000025.1"/>
</dbReference>
<accession>A0A2T0S8Q7</accession>
<reference evidence="2 3" key="1">
    <citation type="submission" date="2018-03" db="EMBL/GenBank/DDBJ databases">
        <title>Genomic Encyclopedia of Archaeal and Bacterial Type Strains, Phase II (KMG-II): from individual species to whole genera.</title>
        <authorList>
            <person name="Goeker M."/>
        </authorList>
    </citation>
    <scope>NUCLEOTIDE SEQUENCE [LARGE SCALE GENOMIC DNA]</scope>
    <source>
        <strain evidence="2 3">DSM 28354</strain>
    </source>
</reference>
<name>A0A2T0S8Q7_9BACT</name>
<keyword evidence="1" id="KW-1133">Transmembrane helix</keyword>
<keyword evidence="3" id="KW-1185">Reference proteome</keyword>
<proteinExistence type="predicted"/>
<dbReference type="Proteomes" id="UP000238375">
    <property type="component" value="Unassembled WGS sequence"/>
</dbReference>
<gene>
    <name evidence="2" type="ORF">CLV58_12570</name>
</gene>
<evidence type="ECO:0000256" key="1">
    <source>
        <dbReference type="SAM" id="Phobius"/>
    </source>
</evidence>
<sequence>MIAFLSGAASAIFNVVKLLFSSRVFLLLLSGLLLFALLYVLRDKSSDRTIIAWQQKTIRGLKADTAARNAELRVADQQTVRIIVRRDTIIKRQRILVQSAPVPVLIDSVSKVLDSPVQLVSIERNIHGPDSLVQIRLPVPGFRRAAGLLLLAKTDSLAMAQMIDGYQKRDTAYHRLGELIQSVRPTTRWSWPWTYWKHWRQIDQLYQSVYYPISQPYTP</sequence>
<evidence type="ECO:0000313" key="2">
    <source>
        <dbReference type="EMBL" id="PRY29808.1"/>
    </source>
</evidence>
<comment type="caution">
    <text evidence="2">The sequence shown here is derived from an EMBL/GenBank/DDBJ whole genome shotgun (WGS) entry which is preliminary data.</text>
</comment>
<feature type="transmembrane region" description="Helical" evidence="1">
    <location>
        <begin position="20"/>
        <end position="41"/>
    </location>
</feature>
<keyword evidence="1" id="KW-0812">Transmembrane</keyword>